<dbReference type="HOGENOM" id="CLU_2217878_0_0_5"/>
<reference evidence="1 2" key="5">
    <citation type="journal article" date="2010" name="Appl. Environ. Microbiol.">
        <title>phrR-like gene praR of Azorhizobium caulinodans ORS571 is essential for symbiosis with Sesbania rostrata and is involved in expression of reb genes.</title>
        <authorList>
            <person name="Akiba N."/>
            <person name="Aono T."/>
            <person name="Toyazaki H."/>
            <person name="Sato S."/>
            <person name="Oyaizu H."/>
        </authorList>
    </citation>
    <scope>NUCLEOTIDE SEQUENCE [LARGE SCALE GENOMIC DNA]</scope>
    <source>
        <strain evidence="2">ATCC 43989 / DSM 5975 / JCM 20966 / LMG 6465 / NBRC 14845 / NCIMB 13405 / ORS 571</strain>
    </source>
</reference>
<reference evidence="1 2" key="1">
    <citation type="journal article" date="2007" name="Appl. Environ. Microbiol.">
        <title>Rhizobial factors required for stem nodule maturation and maintenance in Sesbania rostrata-Azorhizobium caulinodans ORS571 symbiosis.</title>
        <authorList>
            <person name="Suzuki S."/>
            <person name="Aono T."/>
            <person name="Lee KB."/>
            <person name="Suzuki T."/>
            <person name="Liu CT."/>
            <person name="Miwa H."/>
            <person name="Wakao S."/>
            <person name="Iki T."/>
            <person name="Oyaizu H."/>
        </authorList>
    </citation>
    <scope>NUCLEOTIDE SEQUENCE [LARGE SCALE GENOMIC DNA]</scope>
    <source>
        <strain evidence="2">ATCC 43989 / DSM 5975 / JCM 20966 / LMG 6465 / NBRC 14845 / NCIMB 13405 / ORS 571</strain>
    </source>
</reference>
<reference evidence="1 2" key="6">
    <citation type="journal article" date="2011" name="Appl. Environ. Microbiol.">
        <title>Involvement of the azorhizobial chromosome partition gene (parA) in the onset of bacteroid differentiation during Sesbania rostrata stem nodule development.</title>
        <authorList>
            <person name="Liu CT."/>
            <person name="Lee KB."/>
            <person name="Wang YS."/>
            <person name="Peng MH."/>
            <person name="Lee KT."/>
            <person name="Suzuki S."/>
            <person name="Suzuki T."/>
            <person name="Oyaizu H."/>
        </authorList>
    </citation>
    <scope>NUCLEOTIDE SEQUENCE [LARGE SCALE GENOMIC DNA]</scope>
    <source>
        <strain evidence="2">ATCC 43989 / DSM 5975 / JCM 20966 / LMG 6465 / NBRC 14845 / NCIMB 13405 / ORS 571</strain>
    </source>
</reference>
<dbReference type="STRING" id="438753.AZC_3433"/>
<organism evidence="1 2">
    <name type="scientific">Azorhizobium caulinodans (strain ATCC 43989 / DSM 5975 / JCM 20966 / LMG 6465 / NBRC 14845 / NCIMB 13405 / ORS 571)</name>
    <dbReference type="NCBI Taxonomy" id="438753"/>
    <lineage>
        <taxon>Bacteria</taxon>
        <taxon>Pseudomonadati</taxon>
        <taxon>Pseudomonadota</taxon>
        <taxon>Alphaproteobacteria</taxon>
        <taxon>Hyphomicrobiales</taxon>
        <taxon>Xanthobacteraceae</taxon>
        <taxon>Azorhizobium</taxon>
    </lineage>
</organism>
<dbReference type="AlphaFoldDB" id="A8IIP6"/>
<accession>A8IIP6</accession>
<proteinExistence type="predicted"/>
<keyword evidence="2" id="KW-1185">Reference proteome</keyword>
<sequence>MREGETSAAATAWAARRLRTQLGLEALHEENVRANPLPYLERASEHIYQLERALFEAMAAAFAPQEGMSEVGPPEAGSITLSAADHARLIACRDRVARALSEVVAQRGG</sequence>
<dbReference type="KEGG" id="azc:AZC_3433"/>
<reference evidence="1 2" key="4">
    <citation type="journal article" date="2009" name="Appl. Environ. Microbiol.">
        <title>Comparative genome-wide transcriptional profiling of Azorhizobium caulinodans ORS571 grown under free-living and symbiotic conditions.</title>
        <authorList>
            <person name="Tsukada S."/>
            <person name="Aono T."/>
            <person name="Akiba N."/>
            <person name="Lee KB."/>
            <person name="Liu CT."/>
            <person name="Toyazaki H."/>
            <person name="Oyaizu H."/>
        </authorList>
    </citation>
    <scope>NUCLEOTIDE SEQUENCE [LARGE SCALE GENOMIC DNA]</scope>
    <source>
        <strain evidence="2">ATCC 43989 / DSM 5975 / JCM 20966 / LMG 6465 / NBRC 14845 / NCIMB 13405 / ORS 571</strain>
    </source>
</reference>
<reference evidence="2" key="2">
    <citation type="submission" date="2007-04" db="EMBL/GenBank/DDBJ databases">
        <title>Complete genome sequence of the nitrogen-fixing bacterium Azorhizobium caulinodans ORS571.</title>
        <authorList>
            <person name="Lee K.B."/>
            <person name="Backer P.D."/>
            <person name="Aono T."/>
            <person name="Liu C.T."/>
            <person name="Suzuki S."/>
            <person name="Suzuki T."/>
            <person name="Kaneko T."/>
            <person name="Yamada M."/>
            <person name="Tabata S."/>
            <person name="Kupfer D.M."/>
            <person name="Najar F.Z."/>
            <person name="Wiley G.B."/>
            <person name="Roe B."/>
            <person name="Binnewies T."/>
            <person name="Ussery D."/>
            <person name="Vereecke D."/>
            <person name="Gevers D."/>
            <person name="Holsters M."/>
            <person name="Oyaizu H."/>
        </authorList>
    </citation>
    <scope>NUCLEOTIDE SEQUENCE [LARGE SCALE GENOMIC DNA]</scope>
    <source>
        <strain evidence="2">ATCC 43989 / DSM 5975 / JCM 20966 / LMG 6465 / NBRC 14845 / NCIMB 13405 / ORS 571</strain>
    </source>
</reference>
<dbReference type="EMBL" id="AP009384">
    <property type="protein sequence ID" value="BAF89431.1"/>
    <property type="molecule type" value="Genomic_DNA"/>
</dbReference>
<gene>
    <name evidence="1" type="ordered locus">AZC_3433</name>
</gene>
<dbReference type="Proteomes" id="UP000000270">
    <property type="component" value="Chromosome"/>
</dbReference>
<dbReference type="RefSeq" id="WP_012171956.1">
    <property type="nucleotide sequence ID" value="NC_009937.1"/>
</dbReference>
<name>A8IIP6_AZOC5</name>
<dbReference type="eggNOG" id="ENOG5033659">
    <property type="taxonomic scope" value="Bacteria"/>
</dbReference>
<protein>
    <submittedName>
        <fullName evidence="1">Uncharacterized protein</fullName>
    </submittedName>
</protein>
<evidence type="ECO:0000313" key="1">
    <source>
        <dbReference type="EMBL" id="BAF89431.1"/>
    </source>
</evidence>
<evidence type="ECO:0000313" key="2">
    <source>
        <dbReference type="Proteomes" id="UP000000270"/>
    </source>
</evidence>
<reference evidence="1 2" key="3">
    <citation type="journal article" date="2008" name="BMC Genomics">
        <title>The genome of the versatile nitrogen fixer Azorhizobium caulinodans ORS571.</title>
        <authorList>
            <person name="Lee KB."/>
            <person name="Backer P.D."/>
            <person name="Aono T."/>
            <person name="Liu CT."/>
            <person name="Suzuki S."/>
            <person name="Suzuki T."/>
            <person name="Kaneko T."/>
            <person name="Yamada M."/>
            <person name="Tabata S."/>
            <person name="Kupfer D.M."/>
            <person name="Najar F.Z."/>
            <person name="Wiley G.B."/>
            <person name="Roe B."/>
            <person name="Binnewies T.T."/>
            <person name="Ussery D.W."/>
            <person name="D'Haeze W."/>
            <person name="Herder J.D."/>
            <person name="Gevers D."/>
            <person name="Vereecke D."/>
            <person name="Holsters M."/>
            <person name="Oyaizu H."/>
        </authorList>
    </citation>
    <scope>NUCLEOTIDE SEQUENCE [LARGE SCALE GENOMIC DNA]</scope>
    <source>
        <strain evidence="2">ATCC 43989 / DSM 5975 / JCM 20966 / LMG 6465 / NBRC 14845 / NCIMB 13405 / ORS 571</strain>
    </source>
</reference>